<feature type="transmembrane region" description="Helical" evidence="9">
    <location>
        <begin position="50"/>
        <end position="72"/>
    </location>
</feature>
<evidence type="ECO:0000256" key="5">
    <source>
        <dbReference type="ARBA" id="ARBA00022692"/>
    </source>
</evidence>
<evidence type="ECO:0000256" key="6">
    <source>
        <dbReference type="ARBA" id="ARBA00022970"/>
    </source>
</evidence>
<proteinExistence type="inferred from homology"/>
<keyword evidence="5 9" id="KW-0812">Transmembrane</keyword>
<keyword evidence="3 9" id="KW-0813">Transport</keyword>
<evidence type="ECO:0000313" key="12">
    <source>
        <dbReference type="Proteomes" id="UP001237448"/>
    </source>
</evidence>
<reference evidence="11 12" key="1">
    <citation type="submission" date="2023-07" db="EMBL/GenBank/DDBJ databases">
        <title>Genomic Encyclopedia of Type Strains, Phase IV (KMG-IV): sequencing the most valuable type-strain genomes for metagenomic binning, comparative biology and taxonomic classification.</title>
        <authorList>
            <person name="Goeker M."/>
        </authorList>
    </citation>
    <scope>NUCLEOTIDE SEQUENCE [LARGE SCALE GENOMIC DNA]</scope>
    <source>
        <strain evidence="11 12">DSM 5896</strain>
    </source>
</reference>
<evidence type="ECO:0000256" key="2">
    <source>
        <dbReference type="ARBA" id="ARBA00010072"/>
    </source>
</evidence>
<dbReference type="CDD" id="cd06261">
    <property type="entry name" value="TM_PBP2"/>
    <property type="match status" value="1"/>
</dbReference>
<dbReference type="Pfam" id="PF00528">
    <property type="entry name" value="BPD_transp_1"/>
    <property type="match status" value="1"/>
</dbReference>
<dbReference type="InterPro" id="IPR010065">
    <property type="entry name" value="AA_ABC_transptr_permease_3TM"/>
</dbReference>
<dbReference type="PANTHER" id="PTHR30614:SF0">
    <property type="entry name" value="L-CYSTINE TRANSPORT SYSTEM PERMEASE PROTEIN TCYL"/>
    <property type="match status" value="1"/>
</dbReference>
<keyword evidence="12" id="KW-1185">Reference proteome</keyword>
<evidence type="ECO:0000256" key="3">
    <source>
        <dbReference type="ARBA" id="ARBA00022448"/>
    </source>
</evidence>
<feature type="transmembrane region" description="Helical" evidence="9">
    <location>
        <begin position="198"/>
        <end position="221"/>
    </location>
</feature>
<evidence type="ECO:0000313" key="11">
    <source>
        <dbReference type="EMBL" id="MDQ0392808.1"/>
    </source>
</evidence>
<dbReference type="PROSITE" id="PS50928">
    <property type="entry name" value="ABC_TM1"/>
    <property type="match status" value="1"/>
</dbReference>
<dbReference type="Gene3D" id="1.10.3720.10">
    <property type="entry name" value="MetI-like"/>
    <property type="match status" value="1"/>
</dbReference>
<protein>
    <submittedName>
        <fullName evidence="11">His/Glu/Gln/Arg/opine family amino acid ABC transporter permease subunit</fullName>
    </submittedName>
</protein>
<feature type="domain" description="ABC transmembrane type-1" evidence="10">
    <location>
        <begin position="16"/>
        <end position="217"/>
    </location>
</feature>
<sequence>MIDFVTSYTQLYVTGALVGLGLALLSFAGSLAIGLAAALGRISSRRWLRLLTGAYVALFRGVPPLVLLYIVYFGLPAWAHQTGDAALIALLSPLDNRLLAATVAFAINSGAYSTEIFRASILSVQADQMEAARSLGMSYALGMRRIVLPQALRIAVPPLSNELIIVLKGTSLASVIGVSELMRNAQTAASATFQNLIAYSYAAVFYVVFVIVLQSLVRILAPR</sequence>
<keyword evidence="8 9" id="KW-0472">Membrane</keyword>
<dbReference type="InterPro" id="IPR000515">
    <property type="entry name" value="MetI-like"/>
</dbReference>
<evidence type="ECO:0000256" key="7">
    <source>
        <dbReference type="ARBA" id="ARBA00022989"/>
    </source>
</evidence>
<dbReference type="RefSeq" id="WP_307427275.1">
    <property type="nucleotide sequence ID" value="NZ_JAUSVK010000001.1"/>
</dbReference>
<dbReference type="InterPro" id="IPR043429">
    <property type="entry name" value="ArtM/GltK/GlnP/TcyL/YhdX-like"/>
</dbReference>
<dbReference type="PANTHER" id="PTHR30614">
    <property type="entry name" value="MEMBRANE COMPONENT OF AMINO ACID ABC TRANSPORTER"/>
    <property type="match status" value="1"/>
</dbReference>
<evidence type="ECO:0000256" key="9">
    <source>
        <dbReference type="RuleBase" id="RU363032"/>
    </source>
</evidence>
<evidence type="ECO:0000259" key="10">
    <source>
        <dbReference type="PROSITE" id="PS50928"/>
    </source>
</evidence>
<keyword evidence="6" id="KW-0029">Amino-acid transport</keyword>
<keyword evidence="4" id="KW-1003">Cell membrane</keyword>
<name>A0ABU0FFB4_9HYPH</name>
<dbReference type="SUPFAM" id="SSF161098">
    <property type="entry name" value="MetI-like"/>
    <property type="match status" value="1"/>
</dbReference>
<comment type="subcellular location">
    <subcellularLocation>
        <location evidence="1">Cell inner membrane</location>
        <topology evidence="1">Multi-pass membrane protein</topology>
    </subcellularLocation>
    <subcellularLocation>
        <location evidence="9">Cell membrane</location>
        <topology evidence="9">Multi-pass membrane protein</topology>
    </subcellularLocation>
</comment>
<accession>A0ABU0FFB4</accession>
<evidence type="ECO:0000256" key="4">
    <source>
        <dbReference type="ARBA" id="ARBA00022475"/>
    </source>
</evidence>
<dbReference type="EMBL" id="JAUSVK010000001">
    <property type="protein sequence ID" value="MDQ0392808.1"/>
    <property type="molecule type" value="Genomic_DNA"/>
</dbReference>
<evidence type="ECO:0000256" key="8">
    <source>
        <dbReference type="ARBA" id="ARBA00023136"/>
    </source>
</evidence>
<keyword evidence="7 9" id="KW-1133">Transmembrane helix</keyword>
<comment type="caution">
    <text evidence="11">The sequence shown here is derived from an EMBL/GenBank/DDBJ whole genome shotgun (WGS) entry which is preliminary data.</text>
</comment>
<dbReference type="Proteomes" id="UP001237448">
    <property type="component" value="Unassembled WGS sequence"/>
</dbReference>
<gene>
    <name evidence="11" type="ORF">J3R73_002600</name>
</gene>
<evidence type="ECO:0000256" key="1">
    <source>
        <dbReference type="ARBA" id="ARBA00004429"/>
    </source>
</evidence>
<feature type="transmembrane region" description="Helical" evidence="9">
    <location>
        <begin position="12"/>
        <end position="38"/>
    </location>
</feature>
<comment type="similarity">
    <text evidence="2">Belongs to the binding-protein-dependent transport system permease family. HisMQ subfamily.</text>
</comment>
<organism evidence="11 12">
    <name type="scientific">Labrys monachus</name>
    <dbReference type="NCBI Taxonomy" id="217067"/>
    <lineage>
        <taxon>Bacteria</taxon>
        <taxon>Pseudomonadati</taxon>
        <taxon>Pseudomonadota</taxon>
        <taxon>Alphaproteobacteria</taxon>
        <taxon>Hyphomicrobiales</taxon>
        <taxon>Xanthobacteraceae</taxon>
        <taxon>Labrys</taxon>
    </lineage>
</organism>
<dbReference type="NCBIfam" id="TIGR01726">
    <property type="entry name" value="HEQRo_perm_3TM"/>
    <property type="match status" value="1"/>
</dbReference>
<dbReference type="InterPro" id="IPR035906">
    <property type="entry name" value="MetI-like_sf"/>
</dbReference>